<organism evidence="1 2">
    <name type="scientific">Kaistia soli DSM 19436</name>
    <dbReference type="NCBI Taxonomy" id="1122133"/>
    <lineage>
        <taxon>Bacteria</taxon>
        <taxon>Pseudomonadati</taxon>
        <taxon>Pseudomonadota</taxon>
        <taxon>Alphaproteobacteria</taxon>
        <taxon>Hyphomicrobiales</taxon>
        <taxon>Kaistiaceae</taxon>
        <taxon>Kaistia</taxon>
    </lineage>
</organism>
<keyword evidence="2" id="KW-1185">Reference proteome</keyword>
<dbReference type="EMBL" id="FQUP01000001">
    <property type="protein sequence ID" value="SHE68978.1"/>
    <property type="molecule type" value="Genomic_DNA"/>
</dbReference>
<dbReference type="AlphaFoldDB" id="A0A1M4VJ42"/>
<gene>
    <name evidence="1" type="ORF">SAMN02745157_0718</name>
</gene>
<evidence type="ECO:0000313" key="1">
    <source>
        <dbReference type="EMBL" id="SHE68978.1"/>
    </source>
</evidence>
<proteinExistence type="predicted"/>
<name>A0A1M4VJ42_9HYPH</name>
<reference evidence="1 2" key="1">
    <citation type="submission" date="2016-11" db="EMBL/GenBank/DDBJ databases">
        <authorList>
            <person name="Jaros S."/>
            <person name="Januszkiewicz K."/>
            <person name="Wedrychowicz H."/>
        </authorList>
    </citation>
    <scope>NUCLEOTIDE SEQUENCE [LARGE SCALE GENOMIC DNA]</scope>
    <source>
        <strain evidence="1 2">DSM 19436</strain>
    </source>
</reference>
<protein>
    <submittedName>
        <fullName evidence="1">Uncharacterized protein</fullName>
    </submittedName>
</protein>
<dbReference type="STRING" id="1122133.SAMN02745157_0718"/>
<dbReference type="Proteomes" id="UP000184485">
    <property type="component" value="Unassembled WGS sequence"/>
</dbReference>
<dbReference type="RefSeq" id="WP_073051396.1">
    <property type="nucleotide sequence ID" value="NZ_FQUP01000001.1"/>
</dbReference>
<evidence type="ECO:0000313" key="2">
    <source>
        <dbReference type="Proteomes" id="UP000184485"/>
    </source>
</evidence>
<accession>A0A1M4VJ42</accession>
<sequence length="70" mass="7839">MTLSSMLHAILSPLERGNEALAVLNEERTVAREAHDAAMARVRRSTSDLRQMVEDTVERVGNRKSPNGRH</sequence>